<dbReference type="Proteomes" id="UP000712673">
    <property type="component" value="Unassembled WGS sequence"/>
</dbReference>
<sequence length="110" mass="11879">MRNVAAERDDPLSRRAFLSATSGALVGAAALGLTELGETTQRHLQRGGTLRFATRSDVSGLDFRRNTIYLVSMPLAAISQGLLDLKERSEPVPGVATAWDVTPDLQSIVW</sequence>
<proteinExistence type="predicted"/>
<dbReference type="SUPFAM" id="SSF53850">
    <property type="entry name" value="Periplasmic binding protein-like II"/>
    <property type="match status" value="1"/>
</dbReference>
<dbReference type="NCBIfam" id="TIGR01409">
    <property type="entry name" value="TAT_signal_seq"/>
    <property type="match status" value="1"/>
</dbReference>
<reference evidence="1" key="1">
    <citation type="submission" date="2019-03" db="EMBL/GenBank/DDBJ databases">
        <title>Lake Tanganyika Metagenome-Assembled Genomes (MAGs).</title>
        <authorList>
            <person name="Tran P."/>
        </authorList>
    </citation>
    <scope>NUCLEOTIDE SEQUENCE</scope>
    <source>
        <strain evidence="1">K_DeepCast_65m_m2_066</strain>
    </source>
</reference>
<name>A0A938B6Q3_UNCTE</name>
<dbReference type="Gene3D" id="3.40.190.10">
    <property type="entry name" value="Periplasmic binding protein-like II"/>
    <property type="match status" value="1"/>
</dbReference>
<gene>
    <name evidence="1" type="ORF">FJZ47_24545</name>
</gene>
<dbReference type="InterPro" id="IPR019546">
    <property type="entry name" value="TAT_signal_bac_arc"/>
</dbReference>
<protein>
    <submittedName>
        <fullName evidence="1">Twin-arginine translocation signal domain-containing protein</fullName>
    </submittedName>
</protein>
<evidence type="ECO:0000313" key="2">
    <source>
        <dbReference type="Proteomes" id="UP000712673"/>
    </source>
</evidence>
<organism evidence="1 2">
    <name type="scientific">Tectimicrobiota bacterium</name>
    <dbReference type="NCBI Taxonomy" id="2528274"/>
    <lineage>
        <taxon>Bacteria</taxon>
        <taxon>Pseudomonadati</taxon>
        <taxon>Nitrospinota/Tectimicrobiota group</taxon>
        <taxon>Candidatus Tectimicrobiota</taxon>
    </lineage>
</organism>
<dbReference type="EMBL" id="VGLS01001121">
    <property type="protein sequence ID" value="MBM3226948.1"/>
    <property type="molecule type" value="Genomic_DNA"/>
</dbReference>
<evidence type="ECO:0000313" key="1">
    <source>
        <dbReference type="EMBL" id="MBM3226948.1"/>
    </source>
</evidence>
<comment type="caution">
    <text evidence="1">The sequence shown here is derived from an EMBL/GenBank/DDBJ whole genome shotgun (WGS) entry which is preliminary data.</text>
</comment>
<accession>A0A938B6Q3</accession>
<dbReference type="AlphaFoldDB" id="A0A938B6Q3"/>